<dbReference type="PROSITE" id="PS50928">
    <property type="entry name" value="ABC_TM1"/>
    <property type="match status" value="1"/>
</dbReference>
<keyword evidence="2 7" id="KW-0813">Transport</keyword>
<dbReference type="PANTHER" id="PTHR30151">
    <property type="entry name" value="ALKANE SULFONATE ABC TRANSPORTER-RELATED, MEMBRANE SUBUNIT"/>
    <property type="match status" value="1"/>
</dbReference>
<feature type="transmembrane region" description="Helical" evidence="7">
    <location>
        <begin position="23"/>
        <end position="46"/>
    </location>
</feature>
<feature type="domain" description="ABC transmembrane type-1" evidence="8">
    <location>
        <begin position="65"/>
        <end position="245"/>
    </location>
</feature>
<feature type="transmembrane region" description="Helical" evidence="7">
    <location>
        <begin position="66"/>
        <end position="91"/>
    </location>
</feature>
<feature type="transmembrane region" description="Helical" evidence="7">
    <location>
        <begin position="103"/>
        <end position="123"/>
    </location>
</feature>
<evidence type="ECO:0000256" key="6">
    <source>
        <dbReference type="ARBA" id="ARBA00023136"/>
    </source>
</evidence>
<dbReference type="GO" id="GO:0055085">
    <property type="term" value="P:transmembrane transport"/>
    <property type="evidence" value="ECO:0007669"/>
    <property type="project" value="InterPro"/>
</dbReference>
<name>A0A7C5Q9U6_CALS0</name>
<dbReference type="InterPro" id="IPR035906">
    <property type="entry name" value="MetI-like_sf"/>
</dbReference>
<sequence>MSQKSSSEYVAVKLAKGVAEKRYYLISLLGVAAVWEVASWFLPPYILPSWALVFSSLMSLNMSHAWITVARVLIALTAAFACGLCLATLMYIFPKFEKYATPIVNLVMAVPAICWVLFSILWFRGQELRIFIVLFAVCLPGYVIDILDAIKNIPFNLREMILSLRPSKTQYITKLILPAIIPNILTTWKVNLGLGIRVVTVAELVGTLTGIGYALNFALGQQSIREITAWTIVLVSSLLALQGIVYLIEKRLLRWRK</sequence>
<keyword evidence="5 7" id="KW-1133">Transmembrane helix</keyword>
<organism evidence="9">
    <name type="scientific">Caldiarchaeum subterraneum</name>
    <dbReference type="NCBI Taxonomy" id="311458"/>
    <lineage>
        <taxon>Archaea</taxon>
        <taxon>Nitrososphaerota</taxon>
        <taxon>Candidatus Caldarchaeales</taxon>
        <taxon>Candidatus Caldarchaeaceae</taxon>
        <taxon>Candidatus Caldarchaeum</taxon>
    </lineage>
</organism>
<gene>
    <name evidence="9" type="ORF">ENM11_04145</name>
</gene>
<comment type="caution">
    <text evidence="9">The sequence shown here is derived from an EMBL/GenBank/DDBJ whole genome shotgun (WGS) entry which is preliminary data.</text>
</comment>
<evidence type="ECO:0000256" key="7">
    <source>
        <dbReference type="RuleBase" id="RU363032"/>
    </source>
</evidence>
<keyword evidence="3" id="KW-1003">Cell membrane</keyword>
<dbReference type="Gene3D" id="1.10.3720.10">
    <property type="entry name" value="MetI-like"/>
    <property type="match status" value="1"/>
</dbReference>
<dbReference type="GO" id="GO:0005886">
    <property type="term" value="C:plasma membrane"/>
    <property type="evidence" value="ECO:0007669"/>
    <property type="project" value="UniProtKB-SubCell"/>
</dbReference>
<dbReference type="PANTHER" id="PTHR30151:SF0">
    <property type="entry name" value="ABC TRANSPORTER PERMEASE PROTEIN MJ0413-RELATED"/>
    <property type="match status" value="1"/>
</dbReference>
<evidence type="ECO:0000256" key="5">
    <source>
        <dbReference type="ARBA" id="ARBA00022989"/>
    </source>
</evidence>
<evidence type="ECO:0000256" key="2">
    <source>
        <dbReference type="ARBA" id="ARBA00022448"/>
    </source>
</evidence>
<dbReference type="EMBL" id="DRWN01000029">
    <property type="protein sequence ID" value="HHK68330.1"/>
    <property type="molecule type" value="Genomic_DNA"/>
</dbReference>
<comment type="subcellular location">
    <subcellularLocation>
        <location evidence="1 7">Cell membrane</location>
        <topology evidence="1 7">Multi-pass membrane protein</topology>
    </subcellularLocation>
</comment>
<evidence type="ECO:0000256" key="4">
    <source>
        <dbReference type="ARBA" id="ARBA00022692"/>
    </source>
</evidence>
<feature type="transmembrane region" description="Helical" evidence="7">
    <location>
        <begin position="227"/>
        <end position="248"/>
    </location>
</feature>
<dbReference type="InterPro" id="IPR000515">
    <property type="entry name" value="MetI-like"/>
</dbReference>
<feature type="transmembrane region" description="Helical" evidence="7">
    <location>
        <begin position="129"/>
        <end position="150"/>
    </location>
</feature>
<keyword evidence="6 7" id="KW-0472">Membrane</keyword>
<evidence type="ECO:0000256" key="1">
    <source>
        <dbReference type="ARBA" id="ARBA00004651"/>
    </source>
</evidence>
<keyword evidence="4 7" id="KW-0812">Transmembrane</keyword>
<feature type="transmembrane region" description="Helical" evidence="7">
    <location>
        <begin position="194"/>
        <end position="215"/>
    </location>
</feature>
<dbReference type="Pfam" id="PF00528">
    <property type="entry name" value="BPD_transp_1"/>
    <property type="match status" value="1"/>
</dbReference>
<evidence type="ECO:0000256" key="3">
    <source>
        <dbReference type="ARBA" id="ARBA00022475"/>
    </source>
</evidence>
<dbReference type="CDD" id="cd06261">
    <property type="entry name" value="TM_PBP2"/>
    <property type="match status" value="1"/>
</dbReference>
<dbReference type="AlphaFoldDB" id="A0A7C5Q9U6"/>
<evidence type="ECO:0000313" key="9">
    <source>
        <dbReference type="EMBL" id="HHK68330.1"/>
    </source>
</evidence>
<reference evidence="9" key="1">
    <citation type="journal article" date="2020" name="mSystems">
        <title>Genome- and Community-Level Interaction Insights into Carbon Utilization and Element Cycling Functions of Hydrothermarchaeota in Hydrothermal Sediment.</title>
        <authorList>
            <person name="Zhou Z."/>
            <person name="Liu Y."/>
            <person name="Xu W."/>
            <person name="Pan J."/>
            <person name="Luo Z.H."/>
            <person name="Li M."/>
        </authorList>
    </citation>
    <scope>NUCLEOTIDE SEQUENCE [LARGE SCALE GENOMIC DNA]</scope>
    <source>
        <strain evidence="9">SpSt-1056</strain>
    </source>
</reference>
<proteinExistence type="inferred from homology"/>
<evidence type="ECO:0000259" key="8">
    <source>
        <dbReference type="PROSITE" id="PS50928"/>
    </source>
</evidence>
<protein>
    <submittedName>
        <fullName evidence="9">ABC transporter permease subunit</fullName>
    </submittedName>
</protein>
<accession>A0A7C5Q9U6</accession>
<comment type="similarity">
    <text evidence="7">Belongs to the binding-protein-dependent transport system permease family.</text>
</comment>
<dbReference type="SUPFAM" id="SSF161098">
    <property type="entry name" value="MetI-like"/>
    <property type="match status" value="1"/>
</dbReference>